<dbReference type="EMBL" id="KT006981">
    <property type="protein sequence ID" value="AKQ01863.1"/>
    <property type="molecule type" value="Genomic_DNA"/>
</dbReference>
<dbReference type="EC" id="2.7.8.-" evidence="4"/>
<reference evidence="4" key="1">
    <citation type="journal article" date="2015" name="ISME J.">
        <title>Aquifer environment selects for microbial species cohorts in sediment and groundwater.</title>
        <authorList>
            <person name="Hug L.A."/>
            <person name="Thomas B.C."/>
            <person name="Brown C.T."/>
            <person name="Frischkorn K.R."/>
            <person name="Williams K.H."/>
            <person name="Tringe S.G."/>
            <person name="Banfield J.F."/>
        </authorList>
    </citation>
    <scope>NUCLEOTIDE SEQUENCE</scope>
</reference>
<feature type="transmembrane region" description="Helical" evidence="3">
    <location>
        <begin position="128"/>
        <end position="146"/>
    </location>
</feature>
<evidence type="ECO:0000256" key="2">
    <source>
        <dbReference type="RuleBase" id="RU003750"/>
    </source>
</evidence>
<dbReference type="InterPro" id="IPR000462">
    <property type="entry name" value="CDP-OH_P_trans"/>
</dbReference>
<organism evidence="4">
    <name type="scientific">uncultured Parcubacteria bacterium Rifle_16ft_4_minimus_2958</name>
    <dbReference type="NCBI Taxonomy" id="1665137"/>
    <lineage>
        <taxon>Bacteria</taxon>
        <taxon>Candidatus Parcubacteria</taxon>
        <taxon>environmental samples</taxon>
    </lineage>
</organism>
<sequence>MFVNFNFKEYNIADWFSFYRIIVTPVILYSIFSDQRIFFSVLILLSFLSDAIDGILARRLKISSERGAFLDSLGDILLLVVAVLGAFWFEPGLFAENKLPILLVLGLYAFLSFIVYIKYRRPSSFHTYLAKATFVLLAIFFVYLFFFGFSKLLFYAVIVLSTVELLEEIIIALLLKQNKTNVKGLYWVLKSGR</sequence>
<evidence type="ECO:0000313" key="4">
    <source>
        <dbReference type="EMBL" id="AKQ01863.1"/>
    </source>
</evidence>
<dbReference type="InterPro" id="IPR043130">
    <property type="entry name" value="CDP-OH_PTrfase_TM_dom"/>
</dbReference>
<dbReference type="EC" id="2.7.8.5" evidence="4"/>
<comment type="similarity">
    <text evidence="2">Belongs to the CDP-alcohol phosphatidyltransferase class-I family.</text>
</comment>
<dbReference type="GO" id="GO:0008444">
    <property type="term" value="F:CDP-diacylglycerol-glycerol-3-phosphate 3-phosphatidyltransferase activity"/>
    <property type="evidence" value="ECO:0007669"/>
    <property type="project" value="UniProtKB-EC"/>
</dbReference>
<dbReference type="Pfam" id="PF01066">
    <property type="entry name" value="CDP-OH_P_transf"/>
    <property type="match status" value="1"/>
</dbReference>
<keyword evidence="3" id="KW-0812">Transmembrane</keyword>
<feature type="transmembrane region" description="Helical" evidence="3">
    <location>
        <begin position="101"/>
        <end position="119"/>
    </location>
</feature>
<keyword evidence="3" id="KW-0472">Membrane</keyword>
<feature type="transmembrane region" description="Helical" evidence="3">
    <location>
        <begin position="68"/>
        <end position="89"/>
    </location>
</feature>
<dbReference type="GO" id="GO:0008654">
    <property type="term" value="P:phospholipid biosynthetic process"/>
    <property type="evidence" value="ECO:0007669"/>
    <property type="project" value="InterPro"/>
</dbReference>
<feature type="transmembrane region" description="Helical" evidence="3">
    <location>
        <begin position="12"/>
        <end position="31"/>
    </location>
</feature>
<dbReference type="GO" id="GO:0016020">
    <property type="term" value="C:membrane"/>
    <property type="evidence" value="ECO:0007669"/>
    <property type="project" value="InterPro"/>
</dbReference>
<evidence type="ECO:0000256" key="3">
    <source>
        <dbReference type="SAM" id="Phobius"/>
    </source>
</evidence>
<dbReference type="PROSITE" id="PS00379">
    <property type="entry name" value="CDP_ALCOHOL_P_TRANSF"/>
    <property type="match status" value="1"/>
</dbReference>
<feature type="transmembrane region" description="Helical" evidence="3">
    <location>
        <begin position="152"/>
        <end position="175"/>
    </location>
</feature>
<protein>
    <submittedName>
        <fullName evidence="4">Putative CDP-alcohol phosphatidyltransferase, CDP-diacylglycerol--glycerol-3-phosphate 3-phosphatidyltransferase</fullName>
        <ecNumber evidence="4">2.7.8.-</ecNumber>
        <ecNumber evidence="4">2.7.8.5</ecNumber>
    </submittedName>
</protein>
<dbReference type="AlphaFoldDB" id="A0A0H4T2L3"/>
<accession>A0A0H4T2L3</accession>
<proteinExistence type="inferred from homology"/>
<name>A0A0H4T2L3_9BACT</name>
<keyword evidence="3" id="KW-1133">Transmembrane helix</keyword>
<dbReference type="InterPro" id="IPR048254">
    <property type="entry name" value="CDP_ALCOHOL_P_TRANSF_CS"/>
</dbReference>
<dbReference type="Gene3D" id="1.20.120.1760">
    <property type="match status" value="1"/>
</dbReference>
<keyword evidence="1 2" id="KW-0808">Transferase</keyword>
<evidence type="ECO:0000256" key="1">
    <source>
        <dbReference type="ARBA" id="ARBA00022679"/>
    </source>
</evidence>